<dbReference type="PANTHER" id="PTHR33451">
    <property type="entry name" value="MALATE-2H(+)/NA(+)-LACTATE ANTIPORTER"/>
    <property type="match status" value="1"/>
</dbReference>
<evidence type="ECO:0000256" key="7">
    <source>
        <dbReference type="ARBA" id="ARBA00023136"/>
    </source>
</evidence>
<evidence type="ECO:0000313" key="11">
    <source>
        <dbReference type="EMBL" id="MFD1186823.1"/>
    </source>
</evidence>
<feature type="domain" description="Na+/H+ antiporter NhaC-like C-terminal" evidence="10">
    <location>
        <begin position="18"/>
        <end position="213"/>
    </location>
</feature>
<comment type="subcellular location">
    <subcellularLocation>
        <location evidence="1">Cell membrane</location>
        <topology evidence="1">Multi-pass membrane protein</topology>
    </subcellularLocation>
</comment>
<comment type="similarity">
    <text evidence="8">Belongs to the NhaC Na(+)/H(+) (TC 2.A.35) antiporter family.</text>
</comment>
<feature type="transmembrane region" description="Helical" evidence="9">
    <location>
        <begin position="113"/>
        <end position="141"/>
    </location>
</feature>
<keyword evidence="12" id="KW-1185">Reference proteome</keyword>
<evidence type="ECO:0000256" key="8">
    <source>
        <dbReference type="ARBA" id="ARBA00038435"/>
    </source>
</evidence>
<evidence type="ECO:0000256" key="1">
    <source>
        <dbReference type="ARBA" id="ARBA00004651"/>
    </source>
</evidence>
<feature type="transmembrane region" description="Helical" evidence="9">
    <location>
        <begin position="35"/>
        <end position="52"/>
    </location>
</feature>
<evidence type="ECO:0000259" key="10">
    <source>
        <dbReference type="Pfam" id="PF03553"/>
    </source>
</evidence>
<keyword evidence="5 9" id="KW-0812">Transmembrane</keyword>
<keyword evidence="3" id="KW-0050">Antiport</keyword>
<evidence type="ECO:0000256" key="3">
    <source>
        <dbReference type="ARBA" id="ARBA00022449"/>
    </source>
</evidence>
<feature type="transmembrane region" description="Helical" evidence="9">
    <location>
        <begin position="229"/>
        <end position="255"/>
    </location>
</feature>
<feature type="domain" description="Na+/H+ antiporter NhaC-like C-terminal" evidence="10">
    <location>
        <begin position="238"/>
        <end position="425"/>
    </location>
</feature>
<evidence type="ECO:0000313" key="12">
    <source>
        <dbReference type="Proteomes" id="UP001597094"/>
    </source>
</evidence>
<keyword evidence="4" id="KW-1003">Cell membrane</keyword>
<dbReference type="Pfam" id="PF03553">
    <property type="entry name" value="Na_H_antiporter"/>
    <property type="match status" value="2"/>
</dbReference>
<evidence type="ECO:0000256" key="2">
    <source>
        <dbReference type="ARBA" id="ARBA00022448"/>
    </source>
</evidence>
<reference evidence="12" key="1">
    <citation type="journal article" date="2019" name="Int. J. Syst. Evol. Microbiol.">
        <title>The Global Catalogue of Microorganisms (GCM) 10K type strain sequencing project: providing services to taxonomists for standard genome sequencing and annotation.</title>
        <authorList>
            <consortium name="The Broad Institute Genomics Platform"/>
            <consortium name="The Broad Institute Genome Sequencing Center for Infectious Disease"/>
            <person name="Wu L."/>
            <person name="Ma J."/>
        </authorList>
    </citation>
    <scope>NUCLEOTIDE SEQUENCE [LARGE SCALE GENOMIC DNA]</scope>
    <source>
        <strain evidence="12">JCM 31319</strain>
    </source>
</reference>
<comment type="caution">
    <text evidence="11">The sequence shown here is derived from an EMBL/GenBank/DDBJ whole genome shotgun (WGS) entry which is preliminary data.</text>
</comment>
<feature type="transmembrane region" description="Helical" evidence="9">
    <location>
        <begin position="153"/>
        <end position="172"/>
    </location>
</feature>
<feature type="transmembrane region" description="Helical" evidence="9">
    <location>
        <begin position="371"/>
        <end position="397"/>
    </location>
</feature>
<dbReference type="PANTHER" id="PTHR33451:SF4">
    <property type="entry name" value="NA+_H+ ANTIPORTER"/>
    <property type="match status" value="1"/>
</dbReference>
<sequence>MKQIKQTGGYALLPFLVFVFTFLSAGILLDDFYALPAPVAVVLGIIAAFFILRGSVEAKVEALIRGCGDTKIVTMCLIYLLAGAFATVTKAVGGVDATVNLGLSVLPVQYLGLGVFLLAAFLSTATGTSVGAIVALGPIVVGLANQSHTSLPLLLGTLLGGAMFGDNLSFISDTTIAATQTQGCSMRDKFRVNILIAGPAALVTLVLLLITGLATPAVPGALPAVQEGYWLLVLPYLLVIALAISGMNVFVVLTLGTLSSGALGLINHQLDVLQFSRSVYEGFTGMIEIFLLSMLTGGLAQMVSEAGGIAFLLKKISKATKGYTSAQAGIGALVGGTNTAIANNTVSIVVTGEVAKEISTKYSIDKRKTAAIIDVFACVVQGLLPYGAQILILLSFTEGQLSFIDVWSYAWYIYLLLVFALLAIYTPFVDHFLAKEPADEATVAAL</sequence>
<feature type="transmembrane region" description="Helical" evidence="9">
    <location>
        <begin position="12"/>
        <end position="29"/>
    </location>
</feature>
<feature type="transmembrane region" description="Helical" evidence="9">
    <location>
        <begin position="289"/>
        <end position="313"/>
    </location>
</feature>
<evidence type="ECO:0000256" key="9">
    <source>
        <dbReference type="SAM" id="Phobius"/>
    </source>
</evidence>
<evidence type="ECO:0000256" key="5">
    <source>
        <dbReference type="ARBA" id="ARBA00022692"/>
    </source>
</evidence>
<name>A0ABW3SPJ0_9BACT</name>
<dbReference type="InterPro" id="IPR052180">
    <property type="entry name" value="NhaC_Na-H+_Antiporter"/>
</dbReference>
<accession>A0ABW3SPJ0</accession>
<dbReference type="EMBL" id="JBHTLD010000095">
    <property type="protein sequence ID" value="MFD1186823.1"/>
    <property type="molecule type" value="Genomic_DNA"/>
</dbReference>
<feature type="transmembrane region" description="Helical" evidence="9">
    <location>
        <begin position="72"/>
        <end position="93"/>
    </location>
</feature>
<feature type="transmembrane region" description="Helical" evidence="9">
    <location>
        <begin position="192"/>
        <end position="217"/>
    </location>
</feature>
<organism evidence="11 12">
    <name type="scientific">Pontibacter rugosus</name>
    <dbReference type="NCBI Taxonomy" id="1745966"/>
    <lineage>
        <taxon>Bacteria</taxon>
        <taxon>Pseudomonadati</taxon>
        <taxon>Bacteroidota</taxon>
        <taxon>Cytophagia</taxon>
        <taxon>Cytophagales</taxon>
        <taxon>Hymenobacteraceae</taxon>
        <taxon>Pontibacter</taxon>
    </lineage>
</organism>
<gene>
    <name evidence="11" type="ORF">ACFQ2O_11445</name>
</gene>
<dbReference type="Proteomes" id="UP001597094">
    <property type="component" value="Unassembled WGS sequence"/>
</dbReference>
<keyword evidence="6 9" id="KW-1133">Transmembrane helix</keyword>
<evidence type="ECO:0000256" key="6">
    <source>
        <dbReference type="ARBA" id="ARBA00022989"/>
    </source>
</evidence>
<dbReference type="InterPro" id="IPR018461">
    <property type="entry name" value="Na/H_Antiport_NhaC-like_C"/>
</dbReference>
<proteinExistence type="inferred from homology"/>
<protein>
    <submittedName>
        <fullName evidence="11">Na+/H+ antiporter NhaC family protein</fullName>
    </submittedName>
</protein>
<dbReference type="RefSeq" id="WP_377527520.1">
    <property type="nucleotide sequence ID" value="NZ_JBHTLD010000095.1"/>
</dbReference>
<keyword evidence="7 9" id="KW-0472">Membrane</keyword>
<evidence type="ECO:0000256" key="4">
    <source>
        <dbReference type="ARBA" id="ARBA00022475"/>
    </source>
</evidence>
<feature type="transmembrane region" description="Helical" evidence="9">
    <location>
        <begin position="409"/>
        <end position="428"/>
    </location>
</feature>
<keyword evidence="2" id="KW-0813">Transport</keyword>